<dbReference type="Pfam" id="PF12704">
    <property type="entry name" value="MacB_PCD"/>
    <property type="match status" value="2"/>
</dbReference>
<evidence type="ECO:0000256" key="2">
    <source>
        <dbReference type="ARBA" id="ARBA00022475"/>
    </source>
</evidence>
<dbReference type="EMBL" id="JAENIL010000075">
    <property type="protein sequence ID" value="MBK1880214.1"/>
    <property type="molecule type" value="Genomic_DNA"/>
</dbReference>
<dbReference type="GO" id="GO:0022857">
    <property type="term" value="F:transmembrane transporter activity"/>
    <property type="evidence" value="ECO:0007669"/>
    <property type="project" value="TreeGrafter"/>
</dbReference>
<dbReference type="PANTHER" id="PTHR30572:SF4">
    <property type="entry name" value="ABC TRANSPORTER PERMEASE YTRF"/>
    <property type="match status" value="1"/>
</dbReference>
<keyword evidence="5 7" id="KW-0472">Membrane</keyword>
<feature type="domain" description="MacB-like periplasmic core" evidence="9">
    <location>
        <begin position="540"/>
        <end position="617"/>
    </location>
</feature>
<feature type="transmembrane region" description="Helical" evidence="7">
    <location>
        <begin position="420"/>
        <end position="448"/>
    </location>
</feature>
<dbReference type="InterPro" id="IPR050250">
    <property type="entry name" value="Macrolide_Exporter_MacB"/>
</dbReference>
<dbReference type="Proteomes" id="UP000617628">
    <property type="component" value="Unassembled WGS sequence"/>
</dbReference>
<feature type="domain" description="MacB-like periplasmic core" evidence="9">
    <location>
        <begin position="22"/>
        <end position="238"/>
    </location>
</feature>
<evidence type="ECO:0000256" key="3">
    <source>
        <dbReference type="ARBA" id="ARBA00022692"/>
    </source>
</evidence>
<dbReference type="Pfam" id="PF02687">
    <property type="entry name" value="FtsX"/>
    <property type="match status" value="2"/>
</dbReference>
<protein>
    <submittedName>
        <fullName evidence="10">ABC transporter permease</fullName>
    </submittedName>
</protein>
<feature type="transmembrane region" description="Helical" evidence="7">
    <location>
        <begin position="745"/>
        <end position="768"/>
    </location>
</feature>
<proteinExistence type="inferred from homology"/>
<sequence length="823" mass="92249">MSDFFREWSYAVRKLRSTPTSTLVAILVLAIAIGANSAIFTLTDNLSVTTPAGTEADKVYLIGTGPRDPQFQNFYEFDGAFGETIEQSFDAFESLSRVTQYWLTISQIEKPLRIQGLRVSEGFLRDIGVSAFSGRAFETQDFQPGAIPGAMLTRQTWQDGWGSSPDALDSIIHVSGKPHRIVGILPDSFTFERREFGIVTASNFKEDEMDGIYFWYYNMAGKLKPGVTEEQARAALKAIEPQLKGLETYPGYWDRRTLDIKKLNQNENSFVEDQIQILLSVGLVILFIAAFNVTNLTLVRLNQRGGEYATRAALGASRWDLLRISIYENGTLVALGFLLGIGVGYGLIQIVVTRFSGAEWGFLAMLNGDLGLNIRVLAWTGLACIIALLIISLTTLFFSNRNLINVFIKQDTRSATGSKTFHFITNSLLFLKIAFTCGLLIIGTFFYVSLEKVKDYQYGYEIDNILHGNINLPFYRFDNGEGSPELLPMLHSVLEEVRKVPGVEDVSYSKLQFPHWGWRQWIRLADTPKDIADSDLPESWKGIVYPGFFDLIGMQISQGETFTPIHNTIDAEKVTIVNQAFVEAYFGEEKNPLGQHVETSLMGTVSHFRIIGVVNNTHRWWRDNEAEPTMYFANSADAAARHWSWVYIKSPNWDRSVEQAVLDAVKRIDKENVITSFEPLGRLLDQSQGSFRFIVFIQTLVSSIGFILSCVGIYSAVSYSVIQKRRDTGIRLALGASPASVRNRILVRTLALLTPAIVIGYITVYVALVPMNKLEDQLYLVQPGDWRIYLFACLTLLAVGIAAALQPALRSARIDPNQALYEH</sequence>
<feature type="domain" description="ABC3 transporter permease C-terminal" evidence="8">
    <location>
        <begin position="701"/>
        <end position="816"/>
    </location>
</feature>
<feature type="transmembrane region" description="Helical" evidence="7">
    <location>
        <begin position="376"/>
        <end position="399"/>
    </location>
</feature>
<keyword evidence="11" id="KW-1185">Reference proteome</keyword>
<dbReference type="GO" id="GO:0005886">
    <property type="term" value="C:plasma membrane"/>
    <property type="evidence" value="ECO:0007669"/>
    <property type="project" value="UniProtKB-SubCell"/>
</dbReference>
<dbReference type="InterPro" id="IPR003838">
    <property type="entry name" value="ABC3_permease_C"/>
</dbReference>
<evidence type="ECO:0000256" key="1">
    <source>
        <dbReference type="ARBA" id="ARBA00004651"/>
    </source>
</evidence>
<dbReference type="InterPro" id="IPR025857">
    <property type="entry name" value="MacB_PCD"/>
</dbReference>
<dbReference type="RefSeq" id="WP_200358935.1">
    <property type="nucleotide sequence ID" value="NZ_JAENIL010000075.1"/>
</dbReference>
<comment type="similarity">
    <text evidence="6">Belongs to the ABC-4 integral membrane protein family.</text>
</comment>
<dbReference type="PANTHER" id="PTHR30572">
    <property type="entry name" value="MEMBRANE COMPONENT OF TRANSPORTER-RELATED"/>
    <property type="match status" value="1"/>
</dbReference>
<comment type="caution">
    <text evidence="10">The sequence shown here is derived from an EMBL/GenBank/DDBJ whole genome shotgun (WGS) entry which is preliminary data.</text>
</comment>
<evidence type="ECO:0000256" key="7">
    <source>
        <dbReference type="SAM" id="Phobius"/>
    </source>
</evidence>
<keyword evidence="2" id="KW-1003">Cell membrane</keyword>
<feature type="transmembrane region" description="Helical" evidence="7">
    <location>
        <begin position="693"/>
        <end position="717"/>
    </location>
</feature>
<evidence type="ECO:0000256" key="5">
    <source>
        <dbReference type="ARBA" id="ARBA00023136"/>
    </source>
</evidence>
<feature type="transmembrane region" description="Helical" evidence="7">
    <location>
        <begin position="332"/>
        <end position="356"/>
    </location>
</feature>
<evidence type="ECO:0000313" key="11">
    <source>
        <dbReference type="Proteomes" id="UP000617628"/>
    </source>
</evidence>
<evidence type="ECO:0000313" key="10">
    <source>
        <dbReference type="EMBL" id="MBK1880214.1"/>
    </source>
</evidence>
<dbReference type="AlphaFoldDB" id="A0A934S342"/>
<feature type="transmembrane region" description="Helical" evidence="7">
    <location>
        <begin position="275"/>
        <end position="294"/>
    </location>
</feature>
<gene>
    <name evidence="10" type="ORF">JIN87_25235</name>
</gene>
<evidence type="ECO:0000259" key="8">
    <source>
        <dbReference type="Pfam" id="PF02687"/>
    </source>
</evidence>
<evidence type="ECO:0000256" key="6">
    <source>
        <dbReference type="ARBA" id="ARBA00038076"/>
    </source>
</evidence>
<accession>A0A934S342</accession>
<evidence type="ECO:0000259" key="9">
    <source>
        <dbReference type="Pfam" id="PF12704"/>
    </source>
</evidence>
<feature type="domain" description="ABC3 transporter permease C-terminal" evidence="8">
    <location>
        <begin position="280"/>
        <end position="396"/>
    </location>
</feature>
<keyword evidence="3 7" id="KW-0812">Transmembrane</keyword>
<organism evidence="10 11">
    <name type="scientific">Pelagicoccus mobilis</name>
    <dbReference type="NCBI Taxonomy" id="415221"/>
    <lineage>
        <taxon>Bacteria</taxon>
        <taxon>Pseudomonadati</taxon>
        <taxon>Verrucomicrobiota</taxon>
        <taxon>Opitutia</taxon>
        <taxon>Puniceicoccales</taxon>
        <taxon>Pelagicoccaceae</taxon>
        <taxon>Pelagicoccus</taxon>
    </lineage>
</organism>
<evidence type="ECO:0000256" key="4">
    <source>
        <dbReference type="ARBA" id="ARBA00022989"/>
    </source>
</evidence>
<reference evidence="10" key="1">
    <citation type="submission" date="2021-01" db="EMBL/GenBank/DDBJ databases">
        <title>Modified the classification status of verrucomicrobia.</title>
        <authorList>
            <person name="Feng X."/>
        </authorList>
    </citation>
    <scope>NUCLEOTIDE SEQUENCE</scope>
    <source>
        <strain evidence="10">KCTC 13126</strain>
    </source>
</reference>
<keyword evidence="4 7" id="KW-1133">Transmembrane helix</keyword>
<name>A0A934S342_9BACT</name>
<comment type="subcellular location">
    <subcellularLocation>
        <location evidence="1">Cell membrane</location>
        <topology evidence="1">Multi-pass membrane protein</topology>
    </subcellularLocation>
</comment>
<feature type="transmembrane region" description="Helical" evidence="7">
    <location>
        <begin position="788"/>
        <end position="805"/>
    </location>
</feature>